<name>A0ACD4NRZ9_9HYPH</name>
<protein>
    <submittedName>
        <fullName evidence="1">DUF1178 family protein</fullName>
    </submittedName>
</protein>
<keyword evidence="2" id="KW-1185">Reference proteome</keyword>
<sequence>MISYSLRCRPGSHGFDAWFRSSADWEKQAGLGLVSCPICGATEVEKALMAPAVVTARRGEAAPAAFVAERSAETGGAMVPAANGLAPAAVAMAMGAPPELAEAFAKLQDLAREVRAKADYVGTRFAEEARRIHFGEAPARGIYGEASRDEVEALGEEGIVALPLPPLPEDRN</sequence>
<organism evidence="1 2">
    <name type="scientific">Antarcticirhabdus aurantiaca</name>
    <dbReference type="NCBI Taxonomy" id="2606717"/>
    <lineage>
        <taxon>Bacteria</taxon>
        <taxon>Pseudomonadati</taxon>
        <taxon>Pseudomonadota</taxon>
        <taxon>Alphaproteobacteria</taxon>
        <taxon>Hyphomicrobiales</taxon>
        <taxon>Aurantimonadaceae</taxon>
        <taxon>Antarcticirhabdus</taxon>
    </lineage>
</organism>
<evidence type="ECO:0000313" key="2">
    <source>
        <dbReference type="Proteomes" id="UP001163223"/>
    </source>
</evidence>
<dbReference type="EMBL" id="CP113520">
    <property type="protein sequence ID" value="WAJ29670.1"/>
    <property type="molecule type" value="Genomic_DNA"/>
</dbReference>
<dbReference type="Proteomes" id="UP001163223">
    <property type="component" value="Chromosome"/>
</dbReference>
<accession>A0ACD4NRZ9</accession>
<gene>
    <name evidence="1" type="ORF">OXU80_05425</name>
</gene>
<reference evidence="1" key="1">
    <citation type="submission" date="2022-11" db="EMBL/GenBank/DDBJ databases">
        <title>beta-Carotene-producing bacterium, Jeongeuplla avenae sp. nov., alleviates the salt stress of Arabidopsis seedlings.</title>
        <authorList>
            <person name="Jiang L."/>
            <person name="Lee J."/>
        </authorList>
    </citation>
    <scope>NUCLEOTIDE SEQUENCE</scope>
    <source>
        <strain evidence="1">DY_R2A_6</strain>
    </source>
</reference>
<evidence type="ECO:0000313" key="1">
    <source>
        <dbReference type="EMBL" id="WAJ29670.1"/>
    </source>
</evidence>
<proteinExistence type="predicted"/>